<keyword evidence="2" id="KW-0680">Restriction system</keyword>
<reference evidence="5 6" key="1">
    <citation type="submission" date="2019-05" db="EMBL/GenBank/DDBJ databases">
        <title>Genomes sequences of two Nocardia cyriacigeorgica environmental isolates, type strains Nocardia asteroides ATCC 19247 and Nocardia cyriacigeorgica DSM 44484.</title>
        <authorList>
            <person name="Vautrin F."/>
            <person name="Bergeron E."/>
            <person name="Dubost A."/>
            <person name="Abrouk D."/>
            <person name="Rodriguez Nava V."/>
            <person name="Pujic P."/>
        </authorList>
    </citation>
    <scope>NUCLEOTIDE SEQUENCE [LARGE SCALE GENOMIC DNA]</scope>
    <source>
        <strain evidence="5 6">EML 1456</strain>
    </source>
</reference>
<dbReference type="Pfam" id="PF01420">
    <property type="entry name" value="Methylase_S"/>
    <property type="match status" value="2"/>
</dbReference>
<dbReference type="Gene3D" id="3.90.220.20">
    <property type="entry name" value="DNA methylase specificity domains"/>
    <property type="match status" value="2"/>
</dbReference>
<dbReference type="CDD" id="cd17267">
    <property type="entry name" value="RMtype1_S_EcoAO83I-TRD1-CR1_like"/>
    <property type="match status" value="1"/>
</dbReference>
<feature type="domain" description="Type I restriction modification DNA specificity" evidence="4">
    <location>
        <begin position="2"/>
        <end position="150"/>
    </location>
</feature>
<comment type="similarity">
    <text evidence="1">Belongs to the type-I restriction system S methylase family.</text>
</comment>
<dbReference type="GO" id="GO:0009307">
    <property type="term" value="P:DNA restriction-modification system"/>
    <property type="evidence" value="ECO:0007669"/>
    <property type="project" value="UniProtKB-KW"/>
</dbReference>
<dbReference type="GO" id="GO:0003677">
    <property type="term" value="F:DNA binding"/>
    <property type="evidence" value="ECO:0007669"/>
    <property type="project" value="UniProtKB-KW"/>
</dbReference>
<keyword evidence="3" id="KW-0238">DNA-binding</keyword>
<dbReference type="RefSeq" id="WP_138458057.1">
    <property type="nucleotide sequence ID" value="NZ_VBUU01000030.1"/>
</dbReference>
<dbReference type="Proteomes" id="UP000308349">
    <property type="component" value="Unassembled WGS sequence"/>
</dbReference>
<dbReference type="InterPro" id="IPR044946">
    <property type="entry name" value="Restrct_endonuc_typeI_TRD_sf"/>
</dbReference>
<evidence type="ECO:0000259" key="4">
    <source>
        <dbReference type="Pfam" id="PF01420"/>
    </source>
</evidence>
<evidence type="ECO:0000256" key="2">
    <source>
        <dbReference type="ARBA" id="ARBA00022747"/>
    </source>
</evidence>
<evidence type="ECO:0000313" key="6">
    <source>
        <dbReference type="Proteomes" id="UP000308349"/>
    </source>
</evidence>
<evidence type="ECO:0000256" key="1">
    <source>
        <dbReference type="ARBA" id="ARBA00010923"/>
    </source>
</evidence>
<sequence>MNKWPTVELSEVCELKYGKSLPASKRVDGEFAVFGSNGVVGSHTDSITDGPTIIVGRKGSFGEVNWSNHACWPIDTTYYIDGSATDADLRWLFHRLGSLGLTQLNRAAAVPGLNREDAYRKAITLPPIEEQRRIAAILDHADALRAKRREALARLEELTQSIFIDMFGDPVVNPFEYPIRALGDIAEFYAGGTLPEGEGFAGQPDGFALLKVSDLNLLGNERVLHTSQGWSARPGARSATCPAGSVIIPKRGGAIGTNKKRLTSRPSVLDPNLMAITPHQGQLCLEFLYAWFERLDLNSLVSGSSVPQLNKKDLAPLAIPIPPYELQLVFAARVNNIELIRSRHRANVAELDTLFASLQSRAFRGEL</sequence>
<dbReference type="AlphaFoldDB" id="A0A5R8P8K1"/>
<dbReference type="EMBL" id="VBUU01000030">
    <property type="protein sequence ID" value="TLG01701.1"/>
    <property type="molecule type" value="Genomic_DNA"/>
</dbReference>
<organism evidence="5 6">
    <name type="scientific">Nocardia cyriacigeorgica</name>
    <dbReference type="NCBI Taxonomy" id="135487"/>
    <lineage>
        <taxon>Bacteria</taxon>
        <taxon>Bacillati</taxon>
        <taxon>Actinomycetota</taxon>
        <taxon>Actinomycetes</taxon>
        <taxon>Mycobacteriales</taxon>
        <taxon>Nocardiaceae</taxon>
        <taxon>Nocardia</taxon>
    </lineage>
</organism>
<dbReference type="PANTHER" id="PTHR30408">
    <property type="entry name" value="TYPE-1 RESTRICTION ENZYME ECOKI SPECIFICITY PROTEIN"/>
    <property type="match status" value="1"/>
</dbReference>
<evidence type="ECO:0000313" key="5">
    <source>
        <dbReference type="EMBL" id="TLG01701.1"/>
    </source>
</evidence>
<protein>
    <recommendedName>
        <fullName evidence="4">Type I restriction modification DNA specificity domain-containing protein</fullName>
    </recommendedName>
</protein>
<accession>A0A5R8P8K1</accession>
<dbReference type="SUPFAM" id="SSF116734">
    <property type="entry name" value="DNA methylase specificity domain"/>
    <property type="match status" value="2"/>
</dbReference>
<evidence type="ECO:0000256" key="3">
    <source>
        <dbReference type="ARBA" id="ARBA00023125"/>
    </source>
</evidence>
<dbReference type="InterPro" id="IPR052021">
    <property type="entry name" value="Type-I_RS_S_subunit"/>
</dbReference>
<dbReference type="InterPro" id="IPR000055">
    <property type="entry name" value="Restrct_endonuc_typeI_TRD"/>
</dbReference>
<gene>
    <name evidence="5" type="ORF">FEK35_23650</name>
</gene>
<dbReference type="PANTHER" id="PTHR30408:SF12">
    <property type="entry name" value="TYPE I RESTRICTION ENZYME MJAVIII SPECIFICITY SUBUNIT"/>
    <property type="match status" value="1"/>
</dbReference>
<dbReference type="OrthoDB" id="3197085at2"/>
<name>A0A5R8P8K1_9NOCA</name>
<proteinExistence type="inferred from homology"/>
<comment type="caution">
    <text evidence="5">The sequence shown here is derived from an EMBL/GenBank/DDBJ whole genome shotgun (WGS) entry which is preliminary data.</text>
</comment>
<feature type="domain" description="Type I restriction modification DNA specificity" evidence="4">
    <location>
        <begin position="263"/>
        <end position="332"/>
    </location>
</feature>